<sequence>FVSALDPTHGLPGRKKLRLIRVKLRSKQITFSNVNVFEQSVRTRWVKLIVALVLLGIRSKRKSVVSHIT</sequence>
<dbReference type="EMBL" id="HAEA01003703">
    <property type="protein sequence ID" value="SBQ32183.1"/>
    <property type="molecule type" value="Transcribed_RNA"/>
</dbReference>
<dbReference type="AlphaFoldDB" id="A0A1A8DFH8"/>
<protein>
    <submittedName>
        <fullName evidence="1">Uncharacterized protein</fullName>
    </submittedName>
</protein>
<organism evidence="1">
    <name type="scientific">Nothobranchius kadleci</name>
    <name type="common">African annual killifish</name>
    <dbReference type="NCBI Taxonomy" id="1051664"/>
    <lineage>
        <taxon>Eukaryota</taxon>
        <taxon>Metazoa</taxon>
        <taxon>Chordata</taxon>
        <taxon>Craniata</taxon>
        <taxon>Vertebrata</taxon>
        <taxon>Euteleostomi</taxon>
        <taxon>Actinopterygii</taxon>
        <taxon>Neopterygii</taxon>
        <taxon>Teleostei</taxon>
        <taxon>Neoteleostei</taxon>
        <taxon>Acanthomorphata</taxon>
        <taxon>Ovalentaria</taxon>
        <taxon>Atherinomorphae</taxon>
        <taxon>Cyprinodontiformes</taxon>
        <taxon>Nothobranchiidae</taxon>
        <taxon>Nothobranchius</taxon>
    </lineage>
</organism>
<reference evidence="1" key="2">
    <citation type="submission" date="2016-06" db="EMBL/GenBank/DDBJ databases">
        <title>The genome of a short-lived fish provides insights into sex chromosome evolution and the genetic control of aging.</title>
        <authorList>
            <person name="Reichwald K."/>
            <person name="Felder M."/>
            <person name="Petzold A."/>
            <person name="Koch P."/>
            <person name="Groth M."/>
            <person name="Platzer M."/>
        </authorList>
    </citation>
    <scope>NUCLEOTIDE SEQUENCE</scope>
    <source>
        <tissue evidence="1">Brain</tissue>
    </source>
</reference>
<evidence type="ECO:0000313" key="1">
    <source>
        <dbReference type="EMBL" id="SBQ32183.1"/>
    </source>
</evidence>
<name>A0A1A8DFH8_NOTKA</name>
<feature type="non-terminal residue" evidence="1">
    <location>
        <position position="1"/>
    </location>
</feature>
<reference evidence="1" key="1">
    <citation type="submission" date="2016-05" db="EMBL/GenBank/DDBJ databases">
        <authorList>
            <person name="Lavstsen T."/>
            <person name="Jespersen J.S."/>
        </authorList>
    </citation>
    <scope>NUCLEOTIDE SEQUENCE</scope>
    <source>
        <tissue evidence="1">Brain</tissue>
    </source>
</reference>
<accession>A0A1A8DFH8</accession>
<feature type="non-terminal residue" evidence="1">
    <location>
        <position position="69"/>
    </location>
</feature>
<gene>
    <name evidence="1" type="primary">CR293521.1</name>
</gene>
<proteinExistence type="predicted"/>